<accession>D0MGN6</accession>
<dbReference type="OrthoDB" id="9959975at2"/>
<dbReference type="RefSeq" id="WP_012845209.1">
    <property type="nucleotide sequence ID" value="NC_013501.1"/>
</dbReference>
<name>D0MGN6_RHOM4</name>
<organism evidence="1 2">
    <name type="scientific">Rhodothermus marinus (strain ATCC 43812 / DSM 4252 / R-10)</name>
    <name type="common">Rhodothermus obamensis</name>
    <dbReference type="NCBI Taxonomy" id="518766"/>
    <lineage>
        <taxon>Bacteria</taxon>
        <taxon>Pseudomonadati</taxon>
        <taxon>Rhodothermota</taxon>
        <taxon>Rhodothermia</taxon>
        <taxon>Rhodothermales</taxon>
        <taxon>Rhodothermaceae</taxon>
        <taxon>Rhodothermus</taxon>
    </lineage>
</organism>
<protein>
    <submittedName>
        <fullName evidence="1">Uncharacterized protein</fullName>
    </submittedName>
</protein>
<dbReference type="EMBL" id="CP001807">
    <property type="protein sequence ID" value="ACY49599.1"/>
    <property type="molecule type" value="Genomic_DNA"/>
</dbReference>
<keyword evidence="2" id="KW-1185">Reference proteome</keyword>
<gene>
    <name evidence="1" type="ordered locus">Rmar_2729</name>
</gene>
<dbReference type="Proteomes" id="UP000002221">
    <property type="component" value="Chromosome"/>
</dbReference>
<dbReference type="AlphaFoldDB" id="D0MGN6"/>
<dbReference type="HOGENOM" id="CLU_163376_0_0_10"/>
<proteinExistence type="predicted"/>
<reference evidence="1 2" key="1">
    <citation type="journal article" date="2009" name="Stand. Genomic Sci.">
        <title>Complete genome sequence of Rhodothermus marinus type strain (R-10).</title>
        <authorList>
            <person name="Nolan M."/>
            <person name="Tindall B.J."/>
            <person name="Pomrenke H."/>
            <person name="Lapidus A."/>
            <person name="Copeland A."/>
            <person name="Glavina Del Rio T."/>
            <person name="Lucas S."/>
            <person name="Chen F."/>
            <person name="Tice H."/>
            <person name="Cheng J.F."/>
            <person name="Saunders E."/>
            <person name="Han C."/>
            <person name="Bruce D."/>
            <person name="Goodwin L."/>
            <person name="Chain P."/>
            <person name="Pitluck S."/>
            <person name="Ovchinikova G."/>
            <person name="Pati A."/>
            <person name="Ivanova N."/>
            <person name="Mavromatis K."/>
            <person name="Chen A."/>
            <person name="Palaniappan K."/>
            <person name="Land M."/>
            <person name="Hauser L."/>
            <person name="Chang Y.J."/>
            <person name="Jeffries C.D."/>
            <person name="Brettin T."/>
            <person name="Goker M."/>
            <person name="Bristow J."/>
            <person name="Eisen J.A."/>
            <person name="Markowitz V."/>
            <person name="Hugenholtz P."/>
            <person name="Kyrpides N.C."/>
            <person name="Klenk H.P."/>
            <person name="Detter J.C."/>
        </authorList>
    </citation>
    <scope>NUCLEOTIDE SEQUENCE [LARGE SCALE GENOMIC DNA]</scope>
    <source>
        <strain evidence="2">ATCC 43812 / DSM 4252 / R-10</strain>
    </source>
</reference>
<evidence type="ECO:0000313" key="2">
    <source>
        <dbReference type="Proteomes" id="UP000002221"/>
    </source>
</evidence>
<dbReference type="KEGG" id="rmr:Rmar_2729"/>
<sequence length="112" mass="11738">MPGHGGWLLILFVLAGCQLVGSERGAVLIESGPAQIVVENRAGVPLCVWMIDERSAALADIAFEPCLEPNLEAGQTKIFPVQVPEGEAGITMIVFCSTGCNSTSGDFSTGSW</sequence>
<evidence type="ECO:0000313" key="1">
    <source>
        <dbReference type="EMBL" id="ACY49599.1"/>
    </source>
</evidence>